<dbReference type="OMA" id="GSPWTTK"/>
<gene>
    <name evidence="8" type="ORF">BCR43DRAFT_156036</name>
</gene>
<dbReference type="GO" id="GO:0000329">
    <property type="term" value="C:fungal-type vacuole membrane"/>
    <property type="evidence" value="ECO:0007669"/>
    <property type="project" value="TreeGrafter"/>
</dbReference>
<keyword evidence="4 7" id="KW-0812">Transmembrane</keyword>
<dbReference type="GO" id="GO:0015205">
    <property type="term" value="F:nucleobase transmembrane transporter activity"/>
    <property type="evidence" value="ECO:0007669"/>
    <property type="project" value="TreeGrafter"/>
</dbReference>
<evidence type="ECO:0000256" key="3">
    <source>
        <dbReference type="ARBA" id="ARBA00022448"/>
    </source>
</evidence>
<feature type="transmembrane region" description="Helical" evidence="7">
    <location>
        <begin position="61"/>
        <end position="78"/>
    </location>
</feature>
<evidence type="ECO:0000256" key="6">
    <source>
        <dbReference type="ARBA" id="ARBA00023136"/>
    </source>
</evidence>
<evidence type="ECO:0000256" key="4">
    <source>
        <dbReference type="ARBA" id="ARBA00022692"/>
    </source>
</evidence>
<dbReference type="EMBL" id="MCGN01000002">
    <property type="protein sequence ID" value="ORZ00864.1"/>
    <property type="molecule type" value="Genomic_DNA"/>
</dbReference>
<reference evidence="8 9" key="1">
    <citation type="submission" date="2016-07" db="EMBL/GenBank/DDBJ databases">
        <title>Pervasive Adenine N6-methylation of Active Genes in Fungi.</title>
        <authorList>
            <consortium name="DOE Joint Genome Institute"/>
            <person name="Mondo S.J."/>
            <person name="Dannebaum R.O."/>
            <person name="Kuo R.C."/>
            <person name="Labutti K."/>
            <person name="Haridas S."/>
            <person name="Kuo A."/>
            <person name="Salamov A."/>
            <person name="Ahrendt S.R."/>
            <person name="Lipzen A."/>
            <person name="Sullivan W."/>
            <person name="Andreopoulos W.B."/>
            <person name="Clum A."/>
            <person name="Lindquist E."/>
            <person name="Daum C."/>
            <person name="Ramamoorthy G.K."/>
            <person name="Gryganskyi A."/>
            <person name="Culley D."/>
            <person name="Magnuson J.K."/>
            <person name="James T.Y."/>
            <person name="O'Malley M.A."/>
            <person name="Stajich J.E."/>
            <person name="Spatafora J.W."/>
            <person name="Visel A."/>
            <person name="Grigoriev I.V."/>
        </authorList>
    </citation>
    <scope>NUCLEOTIDE SEQUENCE [LARGE SCALE GENOMIC DNA]</scope>
    <source>
        <strain evidence="8 9">NRRL 2496</strain>
    </source>
</reference>
<dbReference type="Proteomes" id="UP000242180">
    <property type="component" value="Unassembled WGS sequence"/>
</dbReference>
<dbReference type="PRINTS" id="PR01130">
    <property type="entry name" value="DERENTRNSPRT"/>
</dbReference>
<feature type="transmembrane region" description="Helical" evidence="7">
    <location>
        <begin position="90"/>
        <end position="112"/>
    </location>
</feature>
<protein>
    <submittedName>
        <fullName evidence="8">Nucleoside transporter-domain-containing protein</fullName>
    </submittedName>
</protein>
<keyword evidence="9" id="KW-1185">Reference proteome</keyword>
<dbReference type="PANTHER" id="PTHR10332">
    <property type="entry name" value="EQUILIBRATIVE NUCLEOSIDE TRANSPORTER"/>
    <property type="match status" value="1"/>
</dbReference>
<dbReference type="InterPro" id="IPR002259">
    <property type="entry name" value="Eqnu_transpt"/>
</dbReference>
<evidence type="ECO:0000256" key="1">
    <source>
        <dbReference type="ARBA" id="ARBA00004141"/>
    </source>
</evidence>
<comment type="caution">
    <text evidence="8">The sequence shown here is derived from an EMBL/GenBank/DDBJ whole genome shotgun (WGS) entry which is preliminary data.</text>
</comment>
<keyword evidence="5 7" id="KW-1133">Transmembrane helix</keyword>
<dbReference type="OrthoDB" id="10261753at2759"/>
<evidence type="ECO:0000256" key="2">
    <source>
        <dbReference type="ARBA" id="ARBA00007965"/>
    </source>
</evidence>
<organism evidence="8 9">
    <name type="scientific">Syncephalastrum racemosum</name>
    <name type="common">Filamentous fungus</name>
    <dbReference type="NCBI Taxonomy" id="13706"/>
    <lineage>
        <taxon>Eukaryota</taxon>
        <taxon>Fungi</taxon>
        <taxon>Fungi incertae sedis</taxon>
        <taxon>Mucoromycota</taxon>
        <taxon>Mucoromycotina</taxon>
        <taxon>Mucoromycetes</taxon>
        <taxon>Mucorales</taxon>
        <taxon>Syncephalastraceae</taxon>
        <taxon>Syncephalastrum</taxon>
    </lineage>
</organism>
<dbReference type="STRING" id="13706.A0A1X2HN94"/>
<dbReference type="AlphaFoldDB" id="A0A1X2HN94"/>
<feature type="transmembrane region" description="Helical" evidence="7">
    <location>
        <begin position="236"/>
        <end position="258"/>
    </location>
</feature>
<dbReference type="GO" id="GO:0034257">
    <property type="term" value="F:nicotinamide riboside transmembrane transporter activity"/>
    <property type="evidence" value="ECO:0007669"/>
    <property type="project" value="TreeGrafter"/>
</dbReference>
<dbReference type="Pfam" id="PF01733">
    <property type="entry name" value="Nucleoside_tran"/>
    <property type="match status" value="1"/>
</dbReference>
<comment type="subcellular location">
    <subcellularLocation>
        <location evidence="1">Membrane</location>
        <topology evidence="1">Multi-pass membrane protein</topology>
    </subcellularLocation>
</comment>
<dbReference type="GO" id="GO:0005886">
    <property type="term" value="C:plasma membrane"/>
    <property type="evidence" value="ECO:0007669"/>
    <property type="project" value="TreeGrafter"/>
</dbReference>
<comment type="similarity">
    <text evidence="2">Belongs to the SLC29A/ENT transporter (TC 2.A.57) family.</text>
</comment>
<sequence length="418" mass="46243">MLLPWNVFITASEYFAKRFKGSPYAETFQNYFSTYFTAVNLLVFAALLWKQNKSAATFRIDNLWPVIFNTVIFAVMAATVESDMQGSGYFWFTMLLLVITGATTSLFQMAVFAEASRFPAPYVQAVMSGQGIAGVAVAVSSILSAFAGSATRTPDEADISRAAFLYFMSALVITVAALVGRFIVARQPFYIRQISMNASVLVAEPEEDEDLEDAERFLAEQEDVTLYGVVRKSAGLIFAVGYVFIITLVLFPSVTALIKSVARHDPKIPNAPVELSDNSRFLDDDVFVAFHFVLFNVGDWVGRTMPIFNFLRTFNAKWLMTFSVARTVFVPLFLFCNVVTSDRTLPVWIDSDIVYFILVWVFAVSNGWLGSLTMMAAPQQPSITCSAEKSLVGSVMSFSLVVGLAIGGSMSFWVRSLV</sequence>
<name>A0A1X2HN94_SYNRA</name>
<accession>A0A1X2HN94</accession>
<feature type="transmembrane region" description="Helical" evidence="7">
    <location>
        <begin position="318"/>
        <end position="341"/>
    </location>
</feature>
<evidence type="ECO:0000256" key="5">
    <source>
        <dbReference type="ARBA" id="ARBA00022989"/>
    </source>
</evidence>
<feature type="transmembrane region" description="Helical" evidence="7">
    <location>
        <begin position="353"/>
        <end position="370"/>
    </location>
</feature>
<evidence type="ECO:0000313" key="8">
    <source>
        <dbReference type="EMBL" id="ORZ00864.1"/>
    </source>
</evidence>
<feature type="transmembrane region" description="Helical" evidence="7">
    <location>
        <begin position="163"/>
        <end position="184"/>
    </location>
</feature>
<dbReference type="PANTHER" id="PTHR10332:SF88">
    <property type="entry name" value="EQUILIBRATIVE NUCLEOSIDE TRANSPORTER 1, ISOFORM A"/>
    <property type="match status" value="1"/>
</dbReference>
<feature type="transmembrane region" description="Helical" evidence="7">
    <location>
        <begin position="391"/>
        <end position="414"/>
    </location>
</feature>
<dbReference type="PIRSF" id="PIRSF016379">
    <property type="entry name" value="ENT"/>
    <property type="match status" value="1"/>
</dbReference>
<feature type="transmembrane region" description="Helical" evidence="7">
    <location>
        <begin position="132"/>
        <end position="151"/>
    </location>
</feature>
<feature type="transmembrane region" description="Helical" evidence="7">
    <location>
        <begin position="31"/>
        <end position="49"/>
    </location>
</feature>
<proteinExistence type="inferred from homology"/>
<evidence type="ECO:0000256" key="7">
    <source>
        <dbReference type="SAM" id="Phobius"/>
    </source>
</evidence>
<dbReference type="InParanoid" id="A0A1X2HN94"/>
<keyword evidence="3" id="KW-0813">Transport</keyword>
<evidence type="ECO:0000313" key="9">
    <source>
        <dbReference type="Proteomes" id="UP000242180"/>
    </source>
</evidence>
<keyword evidence="6 7" id="KW-0472">Membrane</keyword>